<dbReference type="Pfam" id="PF00989">
    <property type="entry name" value="PAS"/>
    <property type="match status" value="1"/>
</dbReference>
<dbReference type="SUPFAM" id="SSF141868">
    <property type="entry name" value="EAL domain-like"/>
    <property type="match status" value="1"/>
</dbReference>
<evidence type="ECO:0000259" key="4">
    <source>
        <dbReference type="PROSITE" id="PS50887"/>
    </source>
</evidence>
<dbReference type="NCBIfam" id="TIGR00254">
    <property type="entry name" value="GGDEF"/>
    <property type="match status" value="1"/>
</dbReference>
<reference evidence="5" key="2">
    <citation type="submission" date="2023-04" db="EMBL/GenBank/DDBJ databases">
        <authorList>
            <person name="Beletskiy A.V."/>
            <person name="Mardanov A.V."/>
            <person name="Ravin N.V."/>
        </authorList>
    </citation>
    <scope>NUCLEOTIDE SEQUENCE</scope>
    <source>
        <strain evidence="5">GKL-01</strain>
    </source>
</reference>
<dbReference type="SMART" id="SM00091">
    <property type="entry name" value="PAS"/>
    <property type="match status" value="1"/>
</dbReference>
<dbReference type="PROSITE" id="PS50112">
    <property type="entry name" value="PAS"/>
    <property type="match status" value="1"/>
</dbReference>
<name>A0AA95H6E0_9GAMM</name>
<reference evidence="5" key="1">
    <citation type="journal article" date="2023" name="Int. J. Mol. Sci.">
        <title>Metagenomics Revealed a New Genus 'Candidatus Thiocaldithrix dubininis' gen. nov., sp. nov. and a New Species 'Candidatus Thiothrix putei' sp. nov. in the Family Thiotrichaceae, Some Members of Which Have Traits of Both Na+- and H+-Motive Energetics.</title>
        <authorList>
            <person name="Ravin N.V."/>
            <person name="Muntyan M.S."/>
            <person name="Smolyakov D.D."/>
            <person name="Rudenko T.S."/>
            <person name="Beletsky A.V."/>
            <person name="Mardanov A.V."/>
            <person name="Grabovich M.Y."/>
        </authorList>
    </citation>
    <scope>NUCLEOTIDE SEQUENCE</scope>
    <source>
        <strain evidence="5">GKL-01</strain>
    </source>
</reference>
<dbReference type="SUPFAM" id="SSF55785">
    <property type="entry name" value="PYP-like sensor domain (PAS domain)"/>
    <property type="match status" value="1"/>
</dbReference>
<dbReference type="FunFam" id="3.30.70.270:FF:000001">
    <property type="entry name" value="Diguanylate cyclase domain protein"/>
    <property type="match status" value="1"/>
</dbReference>
<dbReference type="AlphaFoldDB" id="A0AA95H6E0"/>
<dbReference type="InterPro" id="IPR035919">
    <property type="entry name" value="EAL_sf"/>
</dbReference>
<dbReference type="PROSITE" id="PS50883">
    <property type="entry name" value="EAL"/>
    <property type="match status" value="1"/>
</dbReference>
<feature type="domain" description="GGDEF" evidence="4">
    <location>
        <begin position="214"/>
        <end position="348"/>
    </location>
</feature>
<dbReference type="Gene3D" id="3.20.20.450">
    <property type="entry name" value="EAL domain"/>
    <property type="match status" value="1"/>
</dbReference>
<evidence type="ECO:0000259" key="3">
    <source>
        <dbReference type="PROSITE" id="PS50883"/>
    </source>
</evidence>
<sequence length="627" mass="70271">MLYNPYLLVALLAVQSFLLIWRLKESNPAVKALSVAPPEIAKISIESKPMELGEIVNTDWVLEAIAGGVVAVNTAGEIIYVNQRAEKLLSKPKDYLVGRNITDIISLEDSQGSSLLQRVLDIYNEEVLQQPQQFGQVKLAINSNEYRFVELNTTAIPEVQKALLFIFRDVTADRKIINRLYRQASRDALTDLMNRSSFEQYVDQLAHETSGVVRTHILASIDLDNFKPINDTCGHAAGDEVLKQVAQIFQKTIRRSDKVARLGGDEFAIFLEGCGLDKGKEVMESILTELRNFRFTWEGKVFSVGASIGILEFTPSPKLHIKQLFAYTDKACYAAKALGRNQVAVHVGTTVPEVSEQQVNDWGKLLQMAVKEDRFILFAQPITPLQAHLDSKLQQYEILLRLPFRQSLLSPGSFMSVANRLDLMVDIDRWIIRKSLTLLAGQQASLKAAGYQNRFMINLSAQSVQDARLANFVIHLLRELDIDPDSVCFEISESVAISHFVNTRRLMMTLHDCGCLLALDDFGSGFSSFSYLRDLPLTYLKIDGNFVHNLVANPVDAAMVKAVHEVGQVMKLLTIAELVEDEQTLSHLRVIGVDYAQGYFCGRPIPMDQLSFPVSVEQYSNDTNNRP</sequence>
<feature type="domain" description="PAS" evidence="2">
    <location>
        <begin position="61"/>
        <end position="109"/>
    </location>
</feature>
<evidence type="ECO:0000313" key="5">
    <source>
        <dbReference type="EMBL" id="WGZ91707.1"/>
    </source>
</evidence>
<dbReference type="InterPro" id="IPR000014">
    <property type="entry name" value="PAS"/>
</dbReference>
<dbReference type="InterPro" id="IPR001633">
    <property type="entry name" value="EAL_dom"/>
</dbReference>
<dbReference type="InterPro" id="IPR035965">
    <property type="entry name" value="PAS-like_dom_sf"/>
</dbReference>
<dbReference type="InterPro" id="IPR043128">
    <property type="entry name" value="Rev_trsase/Diguanyl_cyclase"/>
</dbReference>
<dbReference type="InterPro" id="IPR029787">
    <property type="entry name" value="Nucleotide_cyclase"/>
</dbReference>
<accession>A0AA95H6E0</accession>
<evidence type="ECO:0000256" key="1">
    <source>
        <dbReference type="ARBA" id="ARBA00001946"/>
    </source>
</evidence>
<proteinExistence type="predicted"/>
<dbReference type="SMART" id="SM00267">
    <property type="entry name" value="GGDEF"/>
    <property type="match status" value="1"/>
</dbReference>
<feature type="domain" description="EAL" evidence="3">
    <location>
        <begin position="359"/>
        <end position="618"/>
    </location>
</feature>
<dbReference type="Pfam" id="PF00563">
    <property type="entry name" value="EAL"/>
    <property type="match status" value="1"/>
</dbReference>
<comment type="cofactor">
    <cofactor evidence="1">
        <name>Mg(2+)</name>
        <dbReference type="ChEBI" id="CHEBI:18420"/>
    </cofactor>
</comment>
<protein>
    <submittedName>
        <fullName evidence="5">EAL domain-containing protein</fullName>
    </submittedName>
</protein>
<dbReference type="InterPro" id="IPR013767">
    <property type="entry name" value="PAS_fold"/>
</dbReference>
<dbReference type="CDD" id="cd01948">
    <property type="entry name" value="EAL"/>
    <property type="match status" value="1"/>
</dbReference>
<dbReference type="CDD" id="cd00130">
    <property type="entry name" value="PAS"/>
    <property type="match status" value="1"/>
</dbReference>
<dbReference type="InterPro" id="IPR052155">
    <property type="entry name" value="Biofilm_reg_signaling"/>
</dbReference>
<dbReference type="KEGG" id="tdu:QJT80_04340"/>
<organism evidence="5">
    <name type="scientific">Candidatus Thiocaldithrix dubininis</name>
    <dbReference type="NCBI Taxonomy" id="3080823"/>
    <lineage>
        <taxon>Bacteria</taxon>
        <taxon>Pseudomonadati</taxon>
        <taxon>Pseudomonadota</taxon>
        <taxon>Gammaproteobacteria</taxon>
        <taxon>Thiotrichales</taxon>
        <taxon>Thiotrichaceae</taxon>
        <taxon>Candidatus Thiocaldithrix</taxon>
    </lineage>
</organism>
<dbReference type="PROSITE" id="PS50887">
    <property type="entry name" value="GGDEF"/>
    <property type="match status" value="1"/>
</dbReference>
<dbReference type="Gene3D" id="3.30.70.270">
    <property type="match status" value="1"/>
</dbReference>
<dbReference type="NCBIfam" id="TIGR00229">
    <property type="entry name" value="sensory_box"/>
    <property type="match status" value="1"/>
</dbReference>
<dbReference type="Proteomes" id="UP001300672">
    <property type="component" value="Chromosome"/>
</dbReference>
<dbReference type="PANTHER" id="PTHR44757">
    <property type="entry name" value="DIGUANYLATE CYCLASE DGCP"/>
    <property type="match status" value="1"/>
</dbReference>
<gene>
    <name evidence="5" type="ORF">QJT80_04340</name>
</gene>
<dbReference type="Gene3D" id="3.30.450.20">
    <property type="entry name" value="PAS domain"/>
    <property type="match status" value="1"/>
</dbReference>
<dbReference type="GO" id="GO:0003824">
    <property type="term" value="F:catalytic activity"/>
    <property type="evidence" value="ECO:0007669"/>
    <property type="project" value="UniProtKB-ARBA"/>
</dbReference>
<dbReference type="EMBL" id="CP124755">
    <property type="protein sequence ID" value="WGZ91707.1"/>
    <property type="molecule type" value="Genomic_DNA"/>
</dbReference>
<dbReference type="GO" id="GO:0006355">
    <property type="term" value="P:regulation of DNA-templated transcription"/>
    <property type="evidence" value="ECO:0007669"/>
    <property type="project" value="InterPro"/>
</dbReference>
<dbReference type="Pfam" id="PF00990">
    <property type="entry name" value="GGDEF"/>
    <property type="match status" value="1"/>
</dbReference>
<evidence type="ECO:0000259" key="2">
    <source>
        <dbReference type="PROSITE" id="PS50112"/>
    </source>
</evidence>
<dbReference type="SMART" id="SM00052">
    <property type="entry name" value="EAL"/>
    <property type="match status" value="1"/>
</dbReference>
<dbReference type="PANTHER" id="PTHR44757:SF4">
    <property type="entry name" value="DIGUANYLATE CYCLASE DGCE-RELATED"/>
    <property type="match status" value="1"/>
</dbReference>
<dbReference type="InterPro" id="IPR000160">
    <property type="entry name" value="GGDEF_dom"/>
</dbReference>
<dbReference type="SUPFAM" id="SSF55073">
    <property type="entry name" value="Nucleotide cyclase"/>
    <property type="match status" value="1"/>
</dbReference>
<dbReference type="CDD" id="cd01949">
    <property type="entry name" value="GGDEF"/>
    <property type="match status" value="1"/>
</dbReference>